<dbReference type="AlphaFoldDB" id="M7SUN0"/>
<reference evidence="5" key="1">
    <citation type="journal article" date="2013" name="Genome Announc.">
        <title>Draft genome sequence of the grapevine dieback fungus Eutypa lata UCR-EL1.</title>
        <authorList>
            <person name="Blanco-Ulate B."/>
            <person name="Rolshausen P.E."/>
            <person name="Cantu D."/>
        </authorList>
    </citation>
    <scope>NUCLEOTIDE SEQUENCE [LARGE SCALE GENOMIC DNA]</scope>
    <source>
        <strain evidence="5">UCR-EL1</strain>
    </source>
</reference>
<sequence>MMRLQVFLLLLGALVSFVSAGAPTFCKCTCFKNSTLIQLGPTKGTTPSLDSDTSSSSSSARGSTNSNDNDPQKSLLSRTIPSFFSSADTATQQQPQRQQKRAASSSCTQCTRAFCLSQNLPICKDADSETDVVTTCFQRDSRKDQLIVWGFILGTGGLLGWAATRKVVEIREKGRRGGGAMGAAGGSSLGGGGGGAAAAAAGNDRGAYVQVPVRGGGMR</sequence>
<feature type="chain" id="PRO_5004085003" description="Mfs transporter protein" evidence="3">
    <location>
        <begin position="21"/>
        <end position="219"/>
    </location>
</feature>
<dbReference type="EMBL" id="KB706280">
    <property type="protein sequence ID" value="EMR68228.1"/>
    <property type="molecule type" value="Genomic_DNA"/>
</dbReference>
<proteinExistence type="predicted"/>
<evidence type="ECO:0000313" key="4">
    <source>
        <dbReference type="EMBL" id="EMR68228.1"/>
    </source>
</evidence>
<accession>M7SUN0</accession>
<organism evidence="4 5">
    <name type="scientific">Eutypa lata (strain UCR-EL1)</name>
    <name type="common">Grapevine dieback disease fungus</name>
    <name type="synonym">Eutypa armeniacae</name>
    <dbReference type="NCBI Taxonomy" id="1287681"/>
    <lineage>
        <taxon>Eukaryota</taxon>
        <taxon>Fungi</taxon>
        <taxon>Dikarya</taxon>
        <taxon>Ascomycota</taxon>
        <taxon>Pezizomycotina</taxon>
        <taxon>Sordariomycetes</taxon>
        <taxon>Xylariomycetidae</taxon>
        <taxon>Xylariales</taxon>
        <taxon>Diatrypaceae</taxon>
        <taxon>Eutypa</taxon>
    </lineage>
</organism>
<gene>
    <name evidence="4" type="ORF">UCREL1_4760</name>
</gene>
<keyword evidence="2" id="KW-1133">Transmembrane helix</keyword>
<name>M7SUN0_EUTLA</name>
<keyword evidence="3" id="KW-0732">Signal</keyword>
<evidence type="ECO:0000256" key="1">
    <source>
        <dbReference type="SAM" id="MobiDB-lite"/>
    </source>
</evidence>
<evidence type="ECO:0000313" key="5">
    <source>
        <dbReference type="Proteomes" id="UP000012174"/>
    </source>
</evidence>
<evidence type="ECO:0008006" key="6">
    <source>
        <dbReference type="Google" id="ProtNLM"/>
    </source>
</evidence>
<dbReference type="HOGENOM" id="CLU_073624_0_1_1"/>
<dbReference type="eggNOG" id="ENOG502S5M9">
    <property type="taxonomic scope" value="Eukaryota"/>
</dbReference>
<keyword evidence="2" id="KW-0472">Membrane</keyword>
<keyword evidence="2" id="KW-0812">Transmembrane</keyword>
<keyword evidence="5" id="KW-1185">Reference proteome</keyword>
<evidence type="ECO:0000256" key="3">
    <source>
        <dbReference type="SAM" id="SignalP"/>
    </source>
</evidence>
<feature type="compositionally biased region" description="Low complexity" evidence="1">
    <location>
        <begin position="45"/>
        <end position="66"/>
    </location>
</feature>
<dbReference type="PANTHER" id="PTHR36854">
    <property type="entry name" value="CHROMOSOME 9, WHOLE GENOME SHOTGUN SEQUENCE"/>
    <property type="match status" value="1"/>
</dbReference>
<feature type="region of interest" description="Disordered" evidence="1">
    <location>
        <begin position="42"/>
        <end position="74"/>
    </location>
</feature>
<feature type="transmembrane region" description="Helical" evidence="2">
    <location>
        <begin position="146"/>
        <end position="164"/>
    </location>
</feature>
<dbReference type="PANTHER" id="PTHR36854:SF1">
    <property type="entry name" value="TRANSMEMBRANE PROTEIN"/>
    <property type="match status" value="1"/>
</dbReference>
<dbReference type="KEGG" id="ela:UCREL1_4760"/>
<evidence type="ECO:0000256" key="2">
    <source>
        <dbReference type="SAM" id="Phobius"/>
    </source>
</evidence>
<dbReference type="Proteomes" id="UP000012174">
    <property type="component" value="Unassembled WGS sequence"/>
</dbReference>
<protein>
    <recommendedName>
        <fullName evidence="6">Mfs transporter protein</fullName>
    </recommendedName>
</protein>
<dbReference type="OMA" id="RIHILTI"/>
<dbReference type="OrthoDB" id="2142503at2759"/>
<feature type="signal peptide" evidence="3">
    <location>
        <begin position="1"/>
        <end position="20"/>
    </location>
</feature>